<evidence type="ECO:0000313" key="9">
    <source>
        <dbReference type="EMBL" id="OXA63489.1"/>
    </source>
</evidence>
<keyword evidence="5" id="KW-0479">Metal-binding</keyword>
<evidence type="ECO:0000259" key="8">
    <source>
        <dbReference type="SMART" id="SM00892"/>
    </source>
</evidence>
<dbReference type="Proteomes" id="UP000198287">
    <property type="component" value="Unassembled WGS sequence"/>
</dbReference>
<name>A0A226F143_FOLCA</name>
<proteinExistence type="inferred from homology"/>
<evidence type="ECO:0000256" key="7">
    <source>
        <dbReference type="SAM" id="SignalP"/>
    </source>
</evidence>
<sequence>MGVTGTFLFATIIMVVSTKSAFGASMEKPCTLAYHSRTVRLELLDSSDSLTASIQNDENVAIIPSGKQVRLECINEKQIFRDLEAGTVELFCAGGTLSHTGAGAQDIDQLLECRSPRAAPFGELIRNGTCVNNASNIDVYVTSDSGESSHLYSVCFDEVTSTTLYSKSYIDGKLLAGGKPDPSKRPGEFQDPGFFPFNVVLAYKQKQEKITLTKLLGEEKFEEYFPKQTYYLSRGHLFPNGDPYYKYQKDGTFFYINVVPQWQILNNGLLCKRNWKAIEDSFRQMSAKLASHVNVYTGTHGVVELKNQDEEDVELWMGLPIKSGDKVKRLPVPKFLWKIAYSEVEDAAVALVQINNPWATIAAEDYLCKDICDQLDWLSLTKKQRGSIQKGFTYCCDVNELRKKIETIPVFKYSKVLESAQPSKVVSNLEEEDEDWDDDEESDEDEEDEE</sequence>
<dbReference type="SUPFAM" id="SSF54060">
    <property type="entry name" value="His-Me finger endonucleases"/>
    <property type="match status" value="1"/>
</dbReference>
<feature type="active site" description="Proton acceptor" evidence="4">
    <location>
        <position position="236"/>
    </location>
</feature>
<feature type="chain" id="PRO_5013234428" description="DNA/RNA non-specific endonuclease/pyrophosphatase/phosphodiesterase domain-containing protein" evidence="7">
    <location>
        <begin position="24"/>
        <end position="450"/>
    </location>
</feature>
<organism evidence="9 10">
    <name type="scientific">Folsomia candida</name>
    <name type="common">Springtail</name>
    <dbReference type="NCBI Taxonomy" id="158441"/>
    <lineage>
        <taxon>Eukaryota</taxon>
        <taxon>Metazoa</taxon>
        <taxon>Ecdysozoa</taxon>
        <taxon>Arthropoda</taxon>
        <taxon>Hexapoda</taxon>
        <taxon>Collembola</taxon>
        <taxon>Entomobryomorpha</taxon>
        <taxon>Isotomoidea</taxon>
        <taxon>Isotomidae</taxon>
        <taxon>Proisotominae</taxon>
        <taxon>Folsomia</taxon>
    </lineage>
</organism>
<feature type="signal peptide" evidence="7">
    <location>
        <begin position="1"/>
        <end position="23"/>
    </location>
</feature>
<dbReference type="Gene3D" id="3.40.570.10">
    <property type="entry name" value="Extracellular Endonuclease, subunit A"/>
    <property type="match status" value="1"/>
</dbReference>
<dbReference type="GO" id="GO:0003676">
    <property type="term" value="F:nucleic acid binding"/>
    <property type="evidence" value="ECO:0007669"/>
    <property type="project" value="InterPro"/>
</dbReference>
<dbReference type="GO" id="GO:0006309">
    <property type="term" value="P:apoptotic DNA fragmentation"/>
    <property type="evidence" value="ECO:0007669"/>
    <property type="project" value="TreeGrafter"/>
</dbReference>
<comment type="caution">
    <text evidence="9">The sequence shown here is derived from an EMBL/GenBank/DDBJ whole genome shotgun (WGS) entry which is preliminary data.</text>
</comment>
<feature type="binding site" evidence="5">
    <location>
        <position position="266"/>
    </location>
    <ligand>
        <name>Mg(2+)</name>
        <dbReference type="ChEBI" id="CHEBI:18420"/>
        <note>catalytic</note>
    </ligand>
</feature>
<gene>
    <name evidence="9" type="ORF">Fcan01_01595</name>
</gene>
<dbReference type="GO" id="GO:0000014">
    <property type="term" value="F:single-stranded DNA endodeoxyribonuclease activity"/>
    <property type="evidence" value="ECO:0007669"/>
    <property type="project" value="TreeGrafter"/>
</dbReference>
<dbReference type="PANTHER" id="PTHR13966:SF17">
    <property type="entry name" value="ENDONUCLEASE-RELATED"/>
    <property type="match status" value="1"/>
</dbReference>
<keyword evidence="3" id="KW-0255">Endonuclease</keyword>
<keyword evidence="10" id="KW-1185">Reference proteome</keyword>
<dbReference type="GO" id="GO:0004521">
    <property type="term" value="F:RNA endonuclease activity"/>
    <property type="evidence" value="ECO:0007669"/>
    <property type="project" value="TreeGrafter"/>
</dbReference>
<accession>A0A226F143</accession>
<evidence type="ECO:0000256" key="5">
    <source>
        <dbReference type="PIRSR" id="PIRSR640255-2"/>
    </source>
</evidence>
<evidence type="ECO:0000256" key="6">
    <source>
        <dbReference type="SAM" id="MobiDB-lite"/>
    </source>
</evidence>
<evidence type="ECO:0000256" key="1">
    <source>
        <dbReference type="ARBA" id="ARBA00010052"/>
    </source>
</evidence>
<dbReference type="GO" id="GO:0005743">
    <property type="term" value="C:mitochondrial inner membrane"/>
    <property type="evidence" value="ECO:0007669"/>
    <property type="project" value="TreeGrafter"/>
</dbReference>
<feature type="domain" description="DNA/RNA non-specific endonuclease/pyrophosphatase/phosphodiesterase" evidence="8">
    <location>
        <begin position="148"/>
        <end position="401"/>
    </location>
</feature>
<feature type="compositionally biased region" description="Acidic residues" evidence="6">
    <location>
        <begin position="429"/>
        <end position="450"/>
    </location>
</feature>
<reference evidence="9 10" key="1">
    <citation type="submission" date="2015-12" db="EMBL/GenBank/DDBJ databases">
        <title>The genome of Folsomia candida.</title>
        <authorList>
            <person name="Faddeeva A."/>
            <person name="Derks M.F."/>
            <person name="Anvar Y."/>
            <person name="Smit S."/>
            <person name="Van Straalen N."/>
            <person name="Roelofs D."/>
        </authorList>
    </citation>
    <scope>NUCLEOTIDE SEQUENCE [LARGE SCALE GENOMIC DNA]</scope>
    <source>
        <strain evidence="9 10">VU population</strain>
        <tissue evidence="9">Whole body</tissue>
    </source>
</reference>
<protein>
    <recommendedName>
        <fullName evidence="8">DNA/RNA non-specific endonuclease/pyrophosphatase/phosphodiesterase domain-containing protein</fullName>
    </recommendedName>
</protein>
<evidence type="ECO:0000256" key="3">
    <source>
        <dbReference type="ARBA" id="ARBA00022759"/>
    </source>
</evidence>
<dbReference type="InterPro" id="IPR044925">
    <property type="entry name" value="His-Me_finger_sf"/>
</dbReference>
<dbReference type="OrthoDB" id="8194122at2759"/>
<comment type="similarity">
    <text evidence="1">Belongs to the DNA/RNA non-specific endonuclease family.</text>
</comment>
<dbReference type="EMBL" id="LNIX01000001">
    <property type="protein sequence ID" value="OXA63489.1"/>
    <property type="molecule type" value="Genomic_DNA"/>
</dbReference>
<dbReference type="InterPro" id="IPR040255">
    <property type="entry name" value="Non-specific_endonuclease"/>
</dbReference>
<dbReference type="Pfam" id="PF01223">
    <property type="entry name" value="Endonuclease_NS"/>
    <property type="match status" value="1"/>
</dbReference>
<dbReference type="PANTHER" id="PTHR13966">
    <property type="entry name" value="ENDONUCLEASE RELATED"/>
    <property type="match status" value="1"/>
</dbReference>
<dbReference type="SMART" id="SM00892">
    <property type="entry name" value="Endonuclease_NS"/>
    <property type="match status" value="1"/>
</dbReference>
<evidence type="ECO:0000313" key="10">
    <source>
        <dbReference type="Proteomes" id="UP000198287"/>
    </source>
</evidence>
<dbReference type="AlphaFoldDB" id="A0A226F143"/>
<keyword evidence="7" id="KW-0732">Signal</keyword>
<keyword evidence="2" id="KW-0540">Nuclease</keyword>
<feature type="region of interest" description="Disordered" evidence="6">
    <location>
        <begin position="421"/>
        <end position="450"/>
    </location>
</feature>
<keyword evidence="3" id="KW-0378">Hydrolase</keyword>
<evidence type="ECO:0000256" key="4">
    <source>
        <dbReference type="PIRSR" id="PIRSR640255-1"/>
    </source>
</evidence>
<dbReference type="GO" id="GO:0046872">
    <property type="term" value="F:metal ion binding"/>
    <property type="evidence" value="ECO:0007669"/>
    <property type="project" value="UniProtKB-KW"/>
</dbReference>
<evidence type="ECO:0000256" key="2">
    <source>
        <dbReference type="ARBA" id="ARBA00022722"/>
    </source>
</evidence>
<dbReference type="GO" id="GO:0005634">
    <property type="term" value="C:nucleus"/>
    <property type="evidence" value="ECO:0007669"/>
    <property type="project" value="TreeGrafter"/>
</dbReference>
<dbReference type="InterPro" id="IPR044929">
    <property type="entry name" value="DNA/RNA_non-sp_Endonuclease_sf"/>
</dbReference>
<dbReference type="InterPro" id="IPR001604">
    <property type="entry name" value="Endo_G_ENPP1-like_dom"/>
</dbReference>
<dbReference type="OMA" id="ICNDVSD"/>